<dbReference type="InterPro" id="IPR058584">
    <property type="entry name" value="IMB1_TNPO1-like_TPR"/>
</dbReference>
<evidence type="ECO:0000256" key="5">
    <source>
        <dbReference type="ARBA" id="ARBA00022927"/>
    </source>
</evidence>
<dbReference type="AlphaFoldDB" id="A0A8J8P1V6"/>
<keyword evidence="2" id="KW-0813">Transport</keyword>
<evidence type="ECO:0000259" key="8">
    <source>
        <dbReference type="PROSITE" id="PS50166"/>
    </source>
</evidence>
<dbReference type="PANTHER" id="PTHR10527">
    <property type="entry name" value="IMPORTIN BETA"/>
    <property type="match status" value="1"/>
</dbReference>
<evidence type="ECO:0000313" key="10">
    <source>
        <dbReference type="Proteomes" id="UP000785679"/>
    </source>
</evidence>
<accession>A0A8J8P1V6</accession>
<dbReference type="InterPro" id="IPR000357">
    <property type="entry name" value="HEAT"/>
</dbReference>
<evidence type="ECO:0000313" key="9">
    <source>
        <dbReference type="EMBL" id="TNV84264.1"/>
    </source>
</evidence>
<evidence type="ECO:0000256" key="7">
    <source>
        <dbReference type="SAM" id="Coils"/>
    </source>
</evidence>
<feature type="domain" description="Importin N-terminal" evidence="8">
    <location>
        <begin position="25"/>
        <end position="103"/>
    </location>
</feature>
<dbReference type="InterPro" id="IPR016024">
    <property type="entry name" value="ARM-type_fold"/>
</dbReference>
<organism evidence="9 10">
    <name type="scientific">Halteria grandinella</name>
    <dbReference type="NCBI Taxonomy" id="5974"/>
    <lineage>
        <taxon>Eukaryota</taxon>
        <taxon>Sar</taxon>
        <taxon>Alveolata</taxon>
        <taxon>Ciliophora</taxon>
        <taxon>Intramacronucleata</taxon>
        <taxon>Spirotrichea</taxon>
        <taxon>Stichotrichia</taxon>
        <taxon>Sporadotrichida</taxon>
        <taxon>Halteriidae</taxon>
        <taxon>Halteria</taxon>
    </lineage>
</organism>
<dbReference type="SUPFAM" id="SSF48371">
    <property type="entry name" value="ARM repeat"/>
    <property type="match status" value="1"/>
</dbReference>
<comment type="caution">
    <text evidence="9">The sequence shown here is derived from an EMBL/GenBank/DDBJ whole genome shotgun (WGS) entry which is preliminary data.</text>
</comment>
<dbReference type="OrthoDB" id="10263328at2759"/>
<dbReference type="EMBL" id="RRYP01002956">
    <property type="protein sequence ID" value="TNV84264.1"/>
    <property type="molecule type" value="Genomic_DNA"/>
</dbReference>
<dbReference type="Gene3D" id="1.25.10.10">
    <property type="entry name" value="Leucine-rich Repeat Variant"/>
    <property type="match status" value="1"/>
</dbReference>
<feature type="coiled-coil region" evidence="7">
    <location>
        <begin position="4"/>
        <end position="35"/>
    </location>
</feature>
<dbReference type="InterPro" id="IPR040122">
    <property type="entry name" value="Importin_beta"/>
</dbReference>
<dbReference type="GO" id="GO:0005737">
    <property type="term" value="C:cytoplasm"/>
    <property type="evidence" value="ECO:0007669"/>
    <property type="project" value="UniProtKB-SubCell"/>
</dbReference>
<dbReference type="InterPro" id="IPR001494">
    <property type="entry name" value="Importin-beta_N"/>
</dbReference>
<keyword evidence="6" id="KW-0007">Acetylation</keyword>
<protein>
    <recommendedName>
        <fullName evidence="8">Importin N-terminal domain-containing protein</fullName>
    </recommendedName>
</protein>
<keyword evidence="5" id="KW-0653">Protein transport</keyword>
<evidence type="ECO:0000256" key="4">
    <source>
        <dbReference type="ARBA" id="ARBA00022737"/>
    </source>
</evidence>
<comment type="subcellular location">
    <subcellularLocation>
        <location evidence="1">Cytoplasm</location>
    </subcellularLocation>
</comment>
<keyword evidence="4" id="KW-0677">Repeat</keyword>
<dbReference type="GO" id="GO:0031267">
    <property type="term" value="F:small GTPase binding"/>
    <property type="evidence" value="ECO:0007669"/>
    <property type="project" value="InterPro"/>
</dbReference>
<keyword evidence="7" id="KW-0175">Coiled coil</keyword>
<dbReference type="Pfam" id="PF25574">
    <property type="entry name" value="TPR_IMB1"/>
    <property type="match status" value="1"/>
</dbReference>
<dbReference type="InterPro" id="IPR011989">
    <property type="entry name" value="ARM-like"/>
</dbReference>
<dbReference type="Proteomes" id="UP000785679">
    <property type="component" value="Unassembled WGS sequence"/>
</dbReference>
<dbReference type="PROSITE" id="PS50166">
    <property type="entry name" value="IMPORTIN_B_NT"/>
    <property type="match status" value="1"/>
</dbReference>
<dbReference type="SMART" id="SM00913">
    <property type="entry name" value="IBN_N"/>
    <property type="match status" value="1"/>
</dbReference>
<proteinExistence type="predicted"/>
<evidence type="ECO:0000256" key="6">
    <source>
        <dbReference type="ARBA" id="ARBA00022990"/>
    </source>
</evidence>
<reference evidence="9" key="1">
    <citation type="submission" date="2019-06" db="EMBL/GenBank/DDBJ databases">
        <authorList>
            <person name="Zheng W."/>
        </authorList>
    </citation>
    <scope>NUCLEOTIDE SEQUENCE</scope>
    <source>
        <strain evidence="9">QDHG01</strain>
    </source>
</reference>
<name>A0A8J8P1V6_HALGN</name>
<evidence type="ECO:0000256" key="2">
    <source>
        <dbReference type="ARBA" id="ARBA00022448"/>
    </source>
</evidence>
<keyword evidence="10" id="KW-1185">Reference proteome</keyword>
<keyword evidence="3" id="KW-0963">Cytoplasm</keyword>
<evidence type="ECO:0000256" key="3">
    <source>
        <dbReference type="ARBA" id="ARBA00022490"/>
    </source>
</evidence>
<dbReference type="Pfam" id="PF02985">
    <property type="entry name" value="HEAT"/>
    <property type="match status" value="1"/>
</dbReference>
<dbReference type="GO" id="GO:0006606">
    <property type="term" value="P:protein import into nucleus"/>
    <property type="evidence" value="ECO:0007669"/>
    <property type="project" value="InterPro"/>
</dbReference>
<sequence>MEFYAELNELLANTQKSEQAVRKQAEADIKRLRDENPKKFLATLTKEVADEGNNESVRMLAAVIFKNFVANRGGDSRYQDYWVGLDGVFKSNIKEAMLANLASPSNILRSQVANAIATIAKIEIPRREWLELIPNLCTNAGHENLDFKNAALQTLGYICEELKPDDINDQLKNTIILALTSNISSNPALVKTTHLSVKAFFQALPFAHQNFQVHQEREYIVNKLFEAFNIDDEDIRIIAMQTLVEIAREEYDSVEFFFEQVTQITAAAARGEDEKLGAQAIEFWTSLAEEESRRMRKGGNAKGYINQQCQALIQLLIECIQRVAIEDENEEDDELGVATASGCCLAAVALVIGNIIMQPVIHFVSQNVQSPEWKKRYSALIALGAITEGPEKMKYIEVILPGLPNLVSMFQDPNAKVREVIAWVMSKICEHHSEVFTQDRQTLVHVIPVFAQSVQDRPRISNQICRAIEYLAVSTSAQNDNPLSPYFSTLFQILITNAYRVDGDHTQVDLTLASFSALTALSENAGDEVNDQMYAMLLPVLQLLEKTITSDVAQYGEKRAKDIQDYLNGLLQIILVKVGHKLDDQTAGNIVKLLIMIFQSLKKVTENGLIALSGLINGFGERLNVNEFGLYIVWALQGDDDECVRLACGLVSDLAGALRENISRYLSDFVPHLLKILRDQNQDRKSKLHAIIALGDLSMNSGEIFSQQYLPDVLKLLESAAQQSLTIAGQVDDDYELAGYLVQLRETLVECYTSIVHGVTEAPTKSTLVKFAPNILAFLQQLVQPGLAPKKEHFKTILGLIGDMASCVGPHIKDLLRQPFIERLIIHLQNDVDPETQGIAQWALEQIKLSLQAQ</sequence>
<evidence type="ECO:0000256" key="1">
    <source>
        <dbReference type="ARBA" id="ARBA00004496"/>
    </source>
</evidence>
<gene>
    <name evidence="9" type="ORF">FGO68_gene15379</name>
</gene>
<dbReference type="GO" id="GO:0005634">
    <property type="term" value="C:nucleus"/>
    <property type="evidence" value="ECO:0007669"/>
    <property type="project" value="UniProtKB-SubCell"/>
</dbReference>